<evidence type="ECO:0000256" key="2">
    <source>
        <dbReference type="ARBA" id="ARBA00022723"/>
    </source>
</evidence>
<organism evidence="6 7">
    <name type="scientific">Lentilactobacillus diolivorans</name>
    <dbReference type="NCBI Taxonomy" id="179838"/>
    <lineage>
        <taxon>Bacteria</taxon>
        <taxon>Bacillati</taxon>
        <taxon>Bacillota</taxon>
        <taxon>Bacilli</taxon>
        <taxon>Lactobacillales</taxon>
        <taxon>Lactobacillaceae</taxon>
        <taxon>Lentilactobacillus</taxon>
    </lineage>
</organism>
<reference evidence="6 7" key="1">
    <citation type="submission" date="2019-07" db="EMBL/GenBank/DDBJ databases">
        <title>Whole genome shotgun sequence of Lactobacillus diolivorans NBRC 107869.</title>
        <authorList>
            <person name="Hosoyama A."/>
            <person name="Uohara A."/>
            <person name="Ohji S."/>
            <person name="Ichikawa N."/>
        </authorList>
    </citation>
    <scope>NUCLEOTIDE SEQUENCE [LARGE SCALE GENOMIC DNA]</scope>
    <source>
        <strain evidence="6 7">NBRC 107869</strain>
    </source>
</reference>
<dbReference type="PIRSF" id="PIRSF001435">
    <property type="entry name" value="Nth"/>
    <property type="match status" value="1"/>
</dbReference>
<keyword evidence="6" id="KW-0540">Nuclease</keyword>
<dbReference type="Proteomes" id="UP000321409">
    <property type="component" value="Unassembled WGS sequence"/>
</dbReference>
<keyword evidence="6" id="KW-0378">Hydrolase</keyword>
<name>A0ABQ0XFJ2_9LACO</name>
<gene>
    <name evidence="6" type="ORF">LDI01_24310</name>
</gene>
<dbReference type="RefSeq" id="WP_057864559.1">
    <property type="nucleotide sequence ID" value="NZ_BKAB01000053.1"/>
</dbReference>
<keyword evidence="7" id="KW-1185">Reference proteome</keyword>
<comment type="caution">
    <text evidence="6">The sequence shown here is derived from an EMBL/GenBank/DDBJ whole genome shotgun (WGS) entry which is preliminary data.</text>
</comment>
<keyword evidence="4" id="KW-0411">Iron-sulfur</keyword>
<evidence type="ECO:0000256" key="3">
    <source>
        <dbReference type="ARBA" id="ARBA00023004"/>
    </source>
</evidence>
<keyword evidence="2" id="KW-0479">Metal-binding</keyword>
<evidence type="ECO:0000259" key="5">
    <source>
        <dbReference type="SMART" id="SM00478"/>
    </source>
</evidence>
<evidence type="ECO:0000313" key="7">
    <source>
        <dbReference type="Proteomes" id="UP000321409"/>
    </source>
</evidence>
<protein>
    <submittedName>
        <fullName evidence="6">Endonuclease III</fullName>
    </submittedName>
</protein>
<dbReference type="CDD" id="cd00056">
    <property type="entry name" value="ENDO3c"/>
    <property type="match status" value="1"/>
</dbReference>
<keyword evidence="6" id="KW-0255">Endonuclease</keyword>
<evidence type="ECO:0000256" key="4">
    <source>
        <dbReference type="ARBA" id="ARBA00023014"/>
    </source>
</evidence>
<evidence type="ECO:0000313" key="6">
    <source>
        <dbReference type="EMBL" id="GEP24838.1"/>
    </source>
</evidence>
<dbReference type="PANTHER" id="PTHR10359">
    <property type="entry name" value="A/G-SPECIFIC ADENINE GLYCOSYLASE/ENDONUCLEASE III"/>
    <property type="match status" value="1"/>
</dbReference>
<dbReference type="Pfam" id="PF00730">
    <property type="entry name" value="HhH-GPD"/>
    <property type="match status" value="1"/>
</dbReference>
<keyword evidence="1" id="KW-0004">4Fe-4S</keyword>
<dbReference type="Gene3D" id="1.10.340.30">
    <property type="entry name" value="Hypothetical protein, domain 2"/>
    <property type="match status" value="1"/>
</dbReference>
<dbReference type="InterPro" id="IPR011257">
    <property type="entry name" value="DNA_glycosylase"/>
</dbReference>
<sequence length="222" mass="26050">MIDPIPLYRTMYQHMGPQHWWPADTKIEIVIGAILVQNTNWNNADLALENLRRTTSLDVKRILALSVTEVQDLVRPSGFYVNKTKSLLSVLSWFNEHHCHFEQMVIDYGRSLRQRLLKLPGIGEETADSLLVYVFDQPIFIADKYARKLFSFLGYQNVEKYDTLKKQVRLPQNFTYQDAQEFHGLIDEFGKRYLKNRSQFDTSFLAPNKPAHLNEKNKTRKK</sequence>
<accession>A0ABQ0XFJ2</accession>
<dbReference type="GO" id="GO:0004519">
    <property type="term" value="F:endonuclease activity"/>
    <property type="evidence" value="ECO:0007669"/>
    <property type="project" value="UniProtKB-KW"/>
</dbReference>
<dbReference type="PANTHER" id="PTHR10359:SF19">
    <property type="entry name" value="DNA REPAIR GLYCOSYLASE MJ1434-RELATED"/>
    <property type="match status" value="1"/>
</dbReference>
<dbReference type="InterPro" id="IPR003265">
    <property type="entry name" value="HhH-GPD_domain"/>
</dbReference>
<proteinExistence type="predicted"/>
<keyword evidence="3" id="KW-0408">Iron</keyword>
<dbReference type="SMART" id="SM00478">
    <property type="entry name" value="ENDO3c"/>
    <property type="match status" value="1"/>
</dbReference>
<dbReference type="SUPFAM" id="SSF48150">
    <property type="entry name" value="DNA-glycosylase"/>
    <property type="match status" value="1"/>
</dbReference>
<evidence type="ECO:0000256" key="1">
    <source>
        <dbReference type="ARBA" id="ARBA00022485"/>
    </source>
</evidence>
<dbReference type="EMBL" id="BKAB01000053">
    <property type="protein sequence ID" value="GEP24838.1"/>
    <property type="molecule type" value="Genomic_DNA"/>
</dbReference>
<feature type="domain" description="HhH-GPD" evidence="5">
    <location>
        <begin position="35"/>
        <end position="192"/>
    </location>
</feature>